<evidence type="ECO:0000313" key="2">
    <source>
        <dbReference type="Proteomes" id="UP000631576"/>
    </source>
</evidence>
<dbReference type="Gene3D" id="3.30.110.190">
    <property type="match status" value="1"/>
</dbReference>
<gene>
    <name evidence="1" type="ORF">H8S40_04500</name>
</gene>
<sequence>MNEIIGKLAEESGGVLKKAYTDVVEPSAKPVGIMLSFLPRTIRLGLSKWEKWIINGEESLQLTAEALQEKVEKIPEEKQCEPEPYVAVPAIQQIAYCFDSEVLRDMYANLLAASMNIDKKWRVHPSFVDIIKQITPDEAKLLKILPRSSKEYIAVMNLKVDMGNGNGARMIARNIVDEEYYDICDAPDNMSSYLENLCRLKIIEIPEDLHILDDKIYSVIENALRIQQLKTVALEDGEKYTCEKKLLYVTDFGVEFAQCCID</sequence>
<name>A0ABR7G5Y7_9FIRM</name>
<dbReference type="Proteomes" id="UP000631576">
    <property type="component" value="Unassembled WGS sequence"/>
</dbReference>
<dbReference type="EMBL" id="JACOPE010000001">
    <property type="protein sequence ID" value="MBC5682835.1"/>
    <property type="molecule type" value="Genomic_DNA"/>
</dbReference>
<comment type="caution">
    <text evidence="1">The sequence shown here is derived from an EMBL/GenBank/DDBJ whole genome shotgun (WGS) entry which is preliminary data.</text>
</comment>
<accession>A0ABR7G5Y7</accession>
<reference evidence="1 2" key="1">
    <citation type="submission" date="2020-08" db="EMBL/GenBank/DDBJ databases">
        <title>Genome public.</title>
        <authorList>
            <person name="Liu C."/>
            <person name="Sun Q."/>
        </authorList>
    </citation>
    <scope>NUCLEOTIDE SEQUENCE [LARGE SCALE GENOMIC DNA]</scope>
    <source>
        <strain evidence="1 2">NSJ-13</strain>
    </source>
</reference>
<dbReference type="InterPro" id="IPR025506">
    <property type="entry name" value="Abi_alpha"/>
</dbReference>
<proteinExistence type="predicted"/>
<organism evidence="1 2">
    <name type="scientific">Ruminococcus hominis</name>
    <dbReference type="NCBI Taxonomy" id="2763065"/>
    <lineage>
        <taxon>Bacteria</taxon>
        <taxon>Bacillati</taxon>
        <taxon>Bacillota</taxon>
        <taxon>Clostridia</taxon>
        <taxon>Eubacteriales</taxon>
        <taxon>Oscillospiraceae</taxon>
        <taxon>Ruminococcus</taxon>
    </lineage>
</organism>
<keyword evidence="2" id="KW-1185">Reference proteome</keyword>
<dbReference type="Pfam" id="PF14337">
    <property type="entry name" value="Abi_alpha"/>
    <property type="match status" value="1"/>
</dbReference>
<protein>
    <submittedName>
        <fullName evidence="1">DUF4393 domain-containing protein</fullName>
    </submittedName>
</protein>
<evidence type="ECO:0000313" key="1">
    <source>
        <dbReference type="EMBL" id="MBC5682835.1"/>
    </source>
</evidence>
<dbReference type="RefSeq" id="WP_022076307.1">
    <property type="nucleotide sequence ID" value="NZ_JACOPE010000001.1"/>
</dbReference>